<proteinExistence type="predicted"/>
<reference evidence="1 2" key="1">
    <citation type="submission" date="2015-09" db="EMBL/GenBank/DDBJ databases">
        <title>Aphanizomenon flos-aquae WA102.</title>
        <authorList>
            <person name="Driscoll C."/>
        </authorList>
    </citation>
    <scope>NUCLEOTIDE SEQUENCE [LARGE SCALE GENOMIC DNA]</scope>
    <source>
        <strain evidence="1">WA102</strain>
    </source>
</reference>
<organism evidence="1 2">
    <name type="scientific">Aphanizomenon flos-aquae WA102</name>
    <dbReference type="NCBI Taxonomy" id="1710896"/>
    <lineage>
        <taxon>Bacteria</taxon>
        <taxon>Bacillati</taxon>
        <taxon>Cyanobacteriota</taxon>
        <taxon>Cyanophyceae</taxon>
        <taxon>Nostocales</taxon>
        <taxon>Aphanizomenonaceae</taxon>
        <taxon>Aphanizomenon</taxon>
    </lineage>
</organism>
<name>A0A1B7X3M4_APHFL</name>
<gene>
    <name evidence="1" type="ORF">AN484_09405</name>
</gene>
<evidence type="ECO:0000313" key="2">
    <source>
        <dbReference type="Proteomes" id="UP000092093"/>
    </source>
</evidence>
<evidence type="ECO:0008006" key="3">
    <source>
        <dbReference type="Google" id="ProtNLM"/>
    </source>
</evidence>
<comment type="caution">
    <text evidence="1">The sequence shown here is derived from an EMBL/GenBank/DDBJ whole genome shotgun (WGS) entry which is preliminary data.</text>
</comment>
<sequence>MNIRDLKVIILKLEQENDPNDAKLLQFYKDLYTETLEKIAEKVTKELEIQSKKSWFEHLAR</sequence>
<dbReference type="Proteomes" id="UP000092093">
    <property type="component" value="Unassembled WGS sequence"/>
</dbReference>
<accession>A0A1B7X3M4</accession>
<dbReference type="AlphaFoldDB" id="A0A1B7X3M4"/>
<evidence type="ECO:0000313" key="1">
    <source>
        <dbReference type="EMBL" id="OBQ43952.1"/>
    </source>
</evidence>
<protein>
    <recommendedName>
        <fullName evidence="3">Transposase</fullName>
    </recommendedName>
</protein>
<dbReference type="EMBL" id="LJOW01000036">
    <property type="protein sequence ID" value="OBQ43952.1"/>
    <property type="molecule type" value="Genomic_DNA"/>
</dbReference>